<dbReference type="InterPro" id="IPR017853">
    <property type="entry name" value="GH"/>
</dbReference>
<dbReference type="InterPro" id="IPR052974">
    <property type="entry name" value="GH79_Enzymes"/>
</dbReference>
<dbReference type="Pfam" id="PF16862">
    <property type="entry name" value="Glyco_hydro_79C"/>
    <property type="match status" value="1"/>
</dbReference>
<evidence type="ECO:0000259" key="1">
    <source>
        <dbReference type="Pfam" id="PF16862"/>
    </source>
</evidence>
<dbReference type="PANTHER" id="PTHR36183">
    <property type="entry name" value="BETA-GLUCURONIDASE"/>
    <property type="match status" value="1"/>
</dbReference>
<accession>A0A4S8MJA5</accession>
<name>A0A4S8MJA5_DENBC</name>
<keyword evidence="3" id="KW-1185">Reference proteome</keyword>
<dbReference type="Gene3D" id="3.20.20.80">
    <property type="entry name" value="Glycosidases"/>
    <property type="match status" value="1"/>
</dbReference>
<dbReference type="OrthoDB" id="2796951at2759"/>
<gene>
    <name evidence="2" type="ORF">K435DRAFT_817806</name>
</gene>
<protein>
    <recommendedName>
        <fullName evidence="1">Beta-glucuronidase C-terminal domain-containing protein</fullName>
    </recommendedName>
</protein>
<dbReference type="AlphaFoldDB" id="A0A4S8MJA5"/>
<dbReference type="InterPro" id="IPR031728">
    <property type="entry name" value="GlcAase_C"/>
</dbReference>
<evidence type="ECO:0000313" key="2">
    <source>
        <dbReference type="EMBL" id="THV02264.1"/>
    </source>
</evidence>
<dbReference type="EMBL" id="ML179078">
    <property type="protein sequence ID" value="THV02264.1"/>
    <property type="molecule type" value="Genomic_DNA"/>
</dbReference>
<feature type="domain" description="Beta-glucuronidase C-terminal" evidence="1">
    <location>
        <begin position="410"/>
        <end position="506"/>
    </location>
</feature>
<dbReference type="PANTHER" id="PTHR36183:SF2">
    <property type="entry name" value="BETA-GLUCURONIDASE C-TERMINAL DOMAIN-CONTAINING PROTEIN"/>
    <property type="match status" value="1"/>
</dbReference>
<dbReference type="Proteomes" id="UP000297245">
    <property type="component" value="Unassembled WGS sequence"/>
</dbReference>
<dbReference type="SUPFAM" id="SSF51445">
    <property type="entry name" value="(Trans)glycosidases"/>
    <property type="match status" value="1"/>
</dbReference>
<evidence type="ECO:0000313" key="3">
    <source>
        <dbReference type="Proteomes" id="UP000297245"/>
    </source>
</evidence>
<proteinExistence type="predicted"/>
<organism evidence="2 3">
    <name type="scientific">Dendrothele bispora (strain CBS 962.96)</name>
    <dbReference type="NCBI Taxonomy" id="1314807"/>
    <lineage>
        <taxon>Eukaryota</taxon>
        <taxon>Fungi</taxon>
        <taxon>Dikarya</taxon>
        <taxon>Basidiomycota</taxon>
        <taxon>Agaricomycotina</taxon>
        <taxon>Agaricomycetes</taxon>
        <taxon>Agaricomycetidae</taxon>
        <taxon>Agaricales</taxon>
        <taxon>Agaricales incertae sedis</taxon>
        <taxon>Dendrothele</taxon>
    </lineage>
</organism>
<sequence>MVKITFFTPVTVEIPVTAPSAAPKVPGSLFSLSIEQDRWLDWAGNTSRNEFFFNVLDNLISITDEGPKIRIGADSEDRTTYQQGIEGAQLDIPGPSSDVPYPEASNVTVGDGFYEAARFLPPGTHVIWGVNLKADNITQAVLQAQAIHRAFSSSAIEDAGIILDFVEIGNEPDQYGRLGKYRPLDYNVSDYVTEWTAFAVNVSKAAAISSSSHTKFWAGAFTGSSTSNTSFSPQGIISNGILDSAPGKLITAISRHRYSGGNTASVLQDLMSKETIRSNVTILNPDIVVSQSQGLDYVLGEVNSYSGHGAPGVSDVAGAALWALDYAFVAREAGISRLFFHEGIGYRYNLIQPATLTISPRNGSELSSPLPPHIQPAYYAAVIAAEAIGKGGNTQIAELIVNNTMVSGHGFFVDGRITRAVFINLEAFLTTSSSRQSVHVDLSFASGGPSEMSIKRLAIGHADDESGVTWGGVSYETTDGRPSGKESVETVDVSSGFDIKATEVVLLSF</sequence>
<reference evidence="2 3" key="1">
    <citation type="journal article" date="2019" name="Nat. Ecol. Evol.">
        <title>Megaphylogeny resolves global patterns of mushroom evolution.</title>
        <authorList>
            <person name="Varga T."/>
            <person name="Krizsan K."/>
            <person name="Foldi C."/>
            <person name="Dima B."/>
            <person name="Sanchez-Garcia M."/>
            <person name="Sanchez-Ramirez S."/>
            <person name="Szollosi G.J."/>
            <person name="Szarkandi J.G."/>
            <person name="Papp V."/>
            <person name="Albert L."/>
            <person name="Andreopoulos W."/>
            <person name="Angelini C."/>
            <person name="Antonin V."/>
            <person name="Barry K.W."/>
            <person name="Bougher N.L."/>
            <person name="Buchanan P."/>
            <person name="Buyck B."/>
            <person name="Bense V."/>
            <person name="Catcheside P."/>
            <person name="Chovatia M."/>
            <person name="Cooper J."/>
            <person name="Damon W."/>
            <person name="Desjardin D."/>
            <person name="Finy P."/>
            <person name="Geml J."/>
            <person name="Haridas S."/>
            <person name="Hughes K."/>
            <person name="Justo A."/>
            <person name="Karasinski D."/>
            <person name="Kautmanova I."/>
            <person name="Kiss B."/>
            <person name="Kocsube S."/>
            <person name="Kotiranta H."/>
            <person name="LaButti K.M."/>
            <person name="Lechner B.E."/>
            <person name="Liimatainen K."/>
            <person name="Lipzen A."/>
            <person name="Lukacs Z."/>
            <person name="Mihaltcheva S."/>
            <person name="Morgado L.N."/>
            <person name="Niskanen T."/>
            <person name="Noordeloos M.E."/>
            <person name="Ohm R.A."/>
            <person name="Ortiz-Santana B."/>
            <person name="Ovrebo C."/>
            <person name="Racz N."/>
            <person name="Riley R."/>
            <person name="Savchenko A."/>
            <person name="Shiryaev A."/>
            <person name="Soop K."/>
            <person name="Spirin V."/>
            <person name="Szebenyi C."/>
            <person name="Tomsovsky M."/>
            <person name="Tulloss R.E."/>
            <person name="Uehling J."/>
            <person name="Grigoriev I.V."/>
            <person name="Vagvolgyi C."/>
            <person name="Papp T."/>
            <person name="Martin F.M."/>
            <person name="Miettinen O."/>
            <person name="Hibbett D.S."/>
            <person name="Nagy L.G."/>
        </authorList>
    </citation>
    <scope>NUCLEOTIDE SEQUENCE [LARGE SCALE GENOMIC DNA]</scope>
    <source>
        <strain evidence="2 3">CBS 962.96</strain>
    </source>
</reference>